<organism evidence="1">
    <name type="scientific">marine sediment metagenome</name>
    <dbReference type="NCBI Taxonomy" id="412755"/>
    <lineage>
        <taxon>unclassified sequences</taxon>
        <taxon>metagenomes</taxon>
        <taxon>ecological metagenomes</taxon>
    </lineage>
</organism>
<reference evidence="1" key="1">
    <citation type="journal article" date="2015" name="Nature">
        <title>Complex archaea that bridge the gap between prokaryotes and eukaryotes.</title>
        <authorList>
            <person name="Spang A."/>
            <person name="Saw J.H."/>
            <person name="Jorgensen S.L."/>
            <person name="Zaremba-Niedzwiedzka K."/>
            <person name="Martijn J."/>
            <person name="Lind A.E."/>
            <person name="van Eijk R."/>
            <person name="Schleper C."/>
            <person name="Guy L."/>
            <person name="Ettema T.J."/>
        </authorList>
    </citation>
    <scope>NUCLEOTIDE SEQUENCE</scope>
</reference>
<protein>
    <submittedName>
        <fullName evidence="1">Uncharacterized protein</fullName>
    </submittedName>
</protein>
<name>A0A0F9AVR2_9ZZZZ</name>
<comment type="caution">
    <text evidence="1">The sequence shown here is derived from an EMBL/GenBank/DDBJ whole genome shotgun (WGS) entry which is preliminary data.</text>
</comment>
<evidence type="ECO:0000313" key="1">
    <source>
        <dbReference type="EMBL" id="KKK76316.1"/>
    </source>
</evidence>
<sequence length="76" mass="8798">MNLSKNNFSKGDTRFLGADGKIRPAKVYTYETKSKLYDIYIIEGKKFVRINMGKLGVLISDWHPIHYAIARHFHLA</sequence>
<gene>
    <name evidence="1" type="ORF">LCGC14_2864860</name>
</gene>
<dbReference type="AlphaFoldDB" id="A0A0F9AVR2"/>
<dbReference type="EMBL" id="LAZR01055459">
    <property type="protein sequence ID" value="KKK76316.1"/>
    <property type="molecule type" value="Genomic_DNA"/>
</dbReference>
<proteinExistence type="predicted"/>
<accession>A0A0F9AVR2</accession>